<dbReference type="InterPro" id="IPR053037">
    <property type="entry name" value="Pericyclase_pydY-like"/>
</dbReference>
<name>A0A9P6C7Q3_9AGAR</name>
<dbReference type="Proteomes" id="UP000807342">
    <property type="component" value="Unassembled WGS sequence"/>
</dbReference>
<dbReference type="EMBL" id="MU151051">
    <property type="protein sequence ID" value="KAF9455062.1"/>
    <property type="molecule type" value="Genomic_DNA"/>
</dbReference>
<comment type="caution">
    <text evidence="1">The sequence shown here is derived from an EMBL/GenBank/DDBJ whole genome shotgun (WGS) entry which is preliminary data.</text>
</comment>
<accession>A0A9P6C7Q3</accession>
<protein>
    <submittedName>
        <fullName evidence="1">Uncharacterized protein</fullName>
    </submittedName>
</protein>
<keyword evidence="2" id="KW-1185">Reference proteome</keyword>
<evidence type="ECO:0000313" key="1">
    <source>
        <dbReference type="EMBL" id="KAF9455062.1"/>
    </source>
</evidence>
<gene>
    <name evidence="1" type="ORF">P691DRAFT_754177</name>
</gene>
<proteinExistence type="predicted"/>
<evidence type="ECO:0000313" key="2">
    <source>
        <dbReference type="Proteomes" id="UP000807342"/>
    </source>
</evidence>
<sequence length="194" mass="22221">MSVPPDFTILDITGRFTMNKTLTNMDDTDMILSLQGVGWLKRKAIRYGTITLTVKHYKNEGNEEKIDIDQVFAGSFPGTTENRTLIWQERENEDHVFGSVIAKSRRVKPEELPELPEYLKADWTEDTMKHGLVQAYAESNTPKSGTTWIGNQAWGVEIVEGERRYARHIDFTGPKGEHIQTKLFYDYLGPLNPQ</sequence>
<dbReference type="PANTHER" id="PTHR38115">
    <property type="entry name" value="LIPOCALIN-LIKE DOMAIN-CONTAINING PROTEIN"/>
    <property type="match status" value="1"/>
</dbReference>
<reference evidence="1" key="1">
    <citation type="submission" date="2020-11" db="EMBL/GenBank/DDBJ databases">
        <authorList>
            <consortium name="DOE Joint Genome Institute"/>
            <person name="Ahrendt S."/>
            <person name="Riley R."/>
            <person name="Andreopoulos W."/>
            <person name="Labutti K."/>
            <person name="Pangilinan J."/>
            <person name="Ruiz-Duenas F.J."/>
            <person name="Barrasa J.M."/>
            <person name="Sanchez-Garcia M."/>
            <person name="Camarero S."/>
            <person name="Miyauchi S."/>
            <person name="Serrano A."/>
            <person name="Linde D."/>
            <person name="Babiker R."/>
            <person name="Drula E."/>
            <person name="Ayuso-Fernandez I."/>
            <person name="Pacheco R."/>
            <person name="Padilla G."/>
            <person name="Ferreira P."/>
            <person name="Barriuso J."/>
            <person name="Kellner H."/>
            <person name="Castanera R."/>
            <person name="Alfaro M."/>
            <person name="Ramirez L."/>
            <person name="Pisabarro A.G."/>
            <person name="Kuo A."/>
            <person name="Tritt A."/>
            <person name="Lipzen A."/>
            <person name="He G."/>
            <person name="Yan M."/>
            <person name="Ng V."/>
            <person name="Cullen D."/>
            <person name="Martin F."/>
            <person name="Rosso M.-N."/>
            <person name="Henrissat B."/>
            <person name="Hibbett D."/>
            <person name="Martinez A.T."/>
            <person name="Grigoriev I.V."/>
        </authorList>
    </citation>
    <scope>NUCLEOTIDE SEQUENCE</scope>
    <source>
        <strain evidence="1">MF-IS2</strain>
    </source>
</reference>
<dbReference type="OrthoDB" id="425354at2759"/>
<dbReference type="PANTHER" id="PTHR38115:SF1">
    <property type="entry name" value="LIPOCALIN-LIKE DOMAIN-CONTAINING PROTEIN"/>
    <property type="match status" value="1"/>
</dbReference>
<dbReference type="AlphaFoldDB" id="A0A9P6C7Q3"/>
<organism evidence="1 2">
    <name type="scientific">Macrolepiota fuliginosa MF-IS2</name>
    <dbReference type="NCBI Taxonomy" id="1400762"/>
    <lineage>
        <taxon>Eukaryota</taxon>
        <taxon>Fungi</taxon>
        <taxon>Dikarya</taxon>
        <taxon>Basidiomycota</taxon>
        <taxon>Agaricomycotina</taxon>
        <taxon>Agaricomycetes</taxon>
        <taxon>Agaricomycetidae</taxon>
        <taxon>Agaricales</taxon>
        <taxon>Agaricineae</taxon>
        <taxon>Agaricaceae</taxon>
        <taxon>Macrolepiota</taxon>
    </lineage>
</organism>